<feature type="chain" id="PRO_5037701075" description="LysM domain-containing protein" evidence="2">
    <location>
        <begin position="22"/>
        <end position="462"/>
    </location>
</feature>
<accession>A0A917P8V1</accession>
<feature type="compositionally biased region" description="Low complexity" evidence="1">
    <location>
        <begin position="79"/>
        <end position="89"/>
    </location>
</feature>
<dbReference type="PROSITE" id="PS51782">
    <property type="entry name" value="LYSM"/>
    <property type="match status" value="2"/>
</dbReference>
<evidence type="ECO:0000259" key="3">
    <source>
        <dbReference type="PROSITE" id="PS51782"/>
    </source>
</evidence>
<proteinExistence type="predicted"/>
<dbReference type="CDD" id="cd00118">
    <property type="entry name" value="LysM"/>
    <property type="match status" value="2"/>
</dbReference>
<evidence type="ECO:0000313" key="4">
    <source>
        <dbReference type="EMBL" id="GGJ67020.1"/>
    </source>
</evidence>
<comment type="caution">
    <text evidence="4">The sequence shown here is derived from an EMBL/GenBank/DDBJ whole genome shotgun (WGS) entry which is preliminary data.</text>
</comment>
<dbReference type="InterPro" id="IPR036779">
    <property type="entry name" value="LysM_dom_sf"/>
</dbReference>
<dbReference type="InterPro" id="IPR018392">
    <property type="entry name" value="LysM"/>
</dbReference>
<protein>
    <recommendedName>
        <fullName evidence="3">LysM domain-containing protein</fullName>
    </recommendedName>
</protein>
<dbReference type="PANTHER" id="PTHR33734">
    <property type="entry name" value="LYSM DOMAIN-CONTAINING GPI-ANCHORED PROTEIN 2"/>
    <property type="match status" value="1"/>
</dbReference>
<dbReference type="SUPFAM" id="SSF54106">
    <property type="entry name" value="LysM domain"/>
    <property type="match status" value="2"/>
</dbReference>
<name>A0A917P8V1_9DEIO</name>
<evidence type="ECO:0000313" key="5">
    <source>
        <dbReference type="Proteomes" id="UP000635726"/>
    </source>
</evidence>
<feature type="region of interest" description="Disordered" evidence="1">
    <location>
        <begin position="79"/>
        <end position="100"/>
    </location>
</feature>
<feature type="signal peptide" evidence="2">
    <location>
        <begin position="1"/>
        <end position="21"/>
    </location>
</feature>
<gene>
    <name evidence="4" type="ORF">GCM10008939_09040</name>
</gene>
<dbReference type="RefSeq" id="WP_188961083.1">
    <property type="nucleotide sequence ID" value="NZ_BMOE01000002.1"/>
</dbReference>
<keyword evidence="5" id="KW-1185">Reference proteome</keyword>
<dbReference type="InterPro" id="IPR018711">
    <property type="entry name" value="NAGPA"/>
</dbReference>
<dbReference type="SMART" id="SM00257">
    <property type="entry name" value="LysM"/>
    <property type="match status" value="3"/>
</dbReference>
<reference evidence="4" key="2">
    <citation type="submission" date="2020-09" db="EMBL/GenBank/DDBJ databases">
        <authorList>
            <person name="Sun Q."/>
            <person name="Ohkuma M."/>
        </authorList>
    </citation>
    <scope>NUCLEOTIDE SEQUENCE</scope>
    <source>
        <strain evidence="4">JCM 14371</strain>
    </source>
</reference>
<dbReference type="Proteomes" id="UP000635726">
    <property type="component" value="Unassembled WGS sequence"/>
</dbReference>
<organism evidence="4 5">
    <name type="scientific">Deinococcus aquiradiocola</name>
    <dbReference type="NCBI Taxonomy" id="393059"/>
    <lineage>
        <taxon>Bacteria</taxon>
        <taxon>Thermotogati</taxon>
        <taxon>Deinococcota</taxon>
        <taxon>Deinococci</taxon>
        <taxon>Deinococcales</taxon>
        <taxon>Deinococcaceae</taxon>
        <taxon>Deinococcus</taxon>
    </lineage>
</organism>
<dbReference type="Pfam" id="PF09992">
    <property type="entry name" value="NAGPA"/>
    <property type="match status" value="1"/>
</dbReference>
<evidence type="ECO:0000256" key="2">
    <source>
        <dbReference type="SAM" id="SignalP"/>
    </source>
</evidence>
<dbReference type="Gene3D" id="3.10.350.10">
    <property type="entry name" value="LysM domain"/>
    <property type="match status" value="3"/>
</dbReference>
<keyword evidence="2" id="KW-0732">Signal</keyword>
<feature type="domain" description="LysM" evidence="3">
    <location>
        <begin position="102"/>
        <end position="145"/>
    </location>
</feature>
<feature type="domain" description="LysM" evidence="3">
    <location>
        <begin position="20"/>
        <end position="63"/>
    </location>
</feature>
<sequence>MTRRLLPLLLLLAGEVLAAQAATVRPGDTLYRVSVRTGVTVAHLRQWNALQGTTIHAGQTLRLTPPTARPAVRAATTFAAPRPAQPRTAQSSPARPHPVQARTYRVMPGDTLSSIARRTGTTVRALQTANRLRGTTLQPGQRLTLPAAAHAPAAHAPAAPARPRTTEVRVVYRHVRVTLKDTEAALARRYHTTPTTLRALNHLGRTSVQPGMKVLVPQRVPVPIPPAPRGAAVTHKHLRPLNVPVEVLHVDLRHRGVLVTPVLPAGGLGSGARVSTLAARSGARAVINGGYFHVTSYQPAGDLVMQGRLLTWGRIPTALAITPDNRATIAPSTTALLGRPLDATWTGMETVIATGPRILRAGEVQRTFSAAYHDTGVFRRAARSAVGLNGNRDLVFVSTRTPLTAPEMGKVMRRLGLRDALLLDGGSSTGMSVQGHTLLESGRKLSYGIGIYADYRGRRYAR</sequence>
<dbReference type="Pfam" id="PF01476">
    <property type="entry name" value="LysM"/>
    <property type="match status" value="3"/>
</dbReference>
<dbReference type="EMBL" id="BMOE01000002">
    <property type="protein sequence ID" value="GGJ67020.1"/>
    <property type="molecule type" value="Genomic_DNA"/>
</dbReference>
<evidence type="ECO:0000256" key="1">
    <source>
        <dbReference type="SAM" id="MobiDB-lite"/>
    </source>
</evidence>
<dbReference type="PANTHER" id="PTHR33734:SF22">
    <property type="entry name" value="MEMBRANE-BOUND LYTIC MUREIN TRANSGLYCOSYLASE D"/>
    <property type="match status" value="1"/>
</dbReference>
<dbReference type="GO" id="GO:0008932">
    <property type="term" value="F:lytic endotransglycosylase activity"/>
    <property type="evidence" value="ECO:0007669"/>
    <property type="project" value="TreeGrafter"/>
</dbReference>
<reference evidence="4" key="1">
    <citation type="journal article" date="2014" name="Int. J. Syst. Evol. Microbiol.">
        <title>Complete genome sequence of Corynebacterium casei LMG S-19264T (=DSM 44701T), isolated from a smear-ripened cheese.</title>
        <authorList>
            <consortium name="US DOE Joint Genome Institute (JGI-PGF)"/>
            <person name="Walter F."/>
            <person name="Albersmeier A."/>
            <person name="Kalinowski J."/>
            <person name="Ruckert C."/>
        </authorList>
    </citation>
    <scope>NUCLEOTIDE SEQUENCE</scope>
    <source>
        <strain evidence="4">JCM 14371</strain>
    </source>
</reference>
<dbReference type="AlphaFoldDB" id="A0A917P8V1"/>